<reference evidence="1 2" key="1">
    <citation type="submission" date="2019-08" db="EMBL/GenBank/DDBJ databases">
        <title>A chromosome-level genome assembly, high-density linkage maps, and genome scans reveal the genomic architecture of hybrid incompatibilities underlying speciation via character displacement in darters (Percidae: Etheostominae).</title>
        <authorList>
            <person name="Moran R.L."/>
            <person name="Catchen J.M."/>
            <person name="Fuller R.C."/>
        </authorList>
    </citation>
    <scope>NUCLEOTIDE SEQUENCE [LARGE SCALE GENOMIC DNA]</scope>
    <source>
        <strain evidence="1">EspeVRDwgs_2016</strain>
        <tissue evidence="1">Muscle</tissue>
    </source>
</reference>
<evidence type="ECO:0000313" key="1">
    <source>
        <dbReference type="EMBL" id="KAA8591282.1"/>
    </source>
</evidence>
<keyword evidence="2" id="KW-1185">Reference proteome</keyword>
<comment type="caution">
    <text evidence="1">The sequence shown here is derived from an EMBL/GenBank/DDBJ whole genome shotgun (WGS) entry which is preliminary data.</text>
</comment>
<evidence type="ECO:0000313" key="2">
    <source>
        <dbReference type="Proteomes" id="UP000327493"/>
    </source>
</evidence>
<protein>
    <submittedName>
        <fullName evidence="1">Uncharacterized protein</fullName>
    </submittedName>
</protein>
<dbReference type="Proteomes" id="UP000327493">
    <property type="component" value="Chromosome 7"/>
</dbReference>
<name>A0A5J5D9D6_9PERO</name>
<dbReference type="EMBL" id="VOFY01000007">
    <property type="protein sequence ID" value="KAA8591282.1"/>
    <property type="molecule type" value="Genomic_DNA"/>
</dbReference>
<proteinExistence type="predicted"/>
<dbReference type="AlphaFoldDB" id="A0A5J5D9D6"/>
<gene>
    <name evidence="1" type="ORF">FQN60_002225</name>
</gene>
<organism evidence="1 2">
    <name type="scientific">Etheostoma spectabile</name>
    <name type="common">orangethroat darter</name>
    <dbReference type="NCBI Taxonomy" id="54343"/>
    <lineage>
        <taxon>Eukaryota</taxon>
        <taxon>Metazoa</taxon>
        <taxon>Chordata</taxon>
        <taxon>Craniata</taxon>
        <taxon>Vertebrata</taxon>
        <taxon>Euteleostomi</taxon>
        <taxon>Actinopterygii</taxon>
        <taxon>Neopterygii</taxon>
        <taxon>Teleostei</taxon>
        <taxon>Neoteleostei</taxon>
        <taxon>Acanthomorphata</taxon>
        <taxon>Eupercaria</taxon>
        <taxon>Perciformes</taxon>
        <taxon>Percoidei</taxon>
        <taxon>Percidae</taxon>
        <taxon>Etheostomatinae</taxon>
        <taxon>Etheostoma</taxon>
    </lineage>
</organism>
<sequence length="89" mass="10457">MMTIQKPVMVNRVTCNTLELVSVDRRNKHDKELLSSHSTMRLTSDASTSSKSLQIYELPKIMKTHQYLWKNGYRGKMIRYILSKTILRI</sequence>
<accession>A0A5J5D9D6</accession>